<organism evidence="1">
    <name type="scientific">Anguilla anguilla</name>
    <name type="common">European freshwater eel</name>
    <name type="synonym">Muraena anguilla</name>
    <dbReference type="NCBI Taxonomy" id="7936"/>
    <lineage>
        <taxon>Eukaryota</taxon>
        <taxon>Metazoa</taxon>
        <taxon>Chordata</taxon>
        <taxon>Craniata</taxon>
        <taxon>Vertebrata</taxon>
        <taxon>Euteleostomi</taxon>
        <taxon>Actinopterygii</taxon>
        <taxon>Neopterygii</taxon>
        <taxon>Teleostei</taxon>
        <taxon>Anguilliformes</taxon>
        <taxon>Anguillidae</taxon>
        <taxon>Anguilla</taxon>
    </lineage>
</organism>
<name>A0A0E9USD7_ANGAN</name>
<proteinExistence type="predicted"/>
<evidence type="ECO:0000313" key="1">
    <source>
        <dbReference type="EMBL" id="JAH68130.1"/>
    </source>
</evidence>
<accession>A0A0E9USD7</accession>
<reference evidence="1" key="1">
    <citation type="submission" date="2014-11" db="EMBL/GenBank/DDBJ databases">
        <authorList>
            <person name="Amaro Gonzalez C."/>
        </authorList>
    </citation>
    <scope>NUCLEOTIDE SEQUENCE</scope>
</reference>
<sequence length="42" mass="5110">MRFRFISSRSEGLSSYWNLELRLKFLSSWFGSCQFLRKRTTS</sequence>
<protein>
    <submittedName>
        <fullName evidence="1">Uncharacterized protein</fullName>
    </submittedName>
</protein>
<dbReference type="AlphaFoldDB" id="A0A0E9USD7"/>
<dbReference type="EMBL" id="GBXM01040447">
    <property type="protein sequence ID" value="JAH68130.1"/>
    <property type="molecule type" value="Transcribed_RNA"/>
</dbReference>
<reference evidence="1" key="2">
    <citation type="journal article" date="2015" name="Fish Shellfish Immunol.">
        <title>Early steps in the European eel (Anguilla anguilla)-Vibrio vulnificus interaction in the gills: Role of the RtxA13 toxin.</title>
        <authorList>
            <person name="Callol A."/>
            <person name="Pajuelo D."/>
            <person name="Ebbesson L."/>
            <person name="Teles M."/>
            <person name="MacKenzie S."/>
            <person name="Amaro C."/>
        </authorList>
    </citation>
    <scope>NUCLEOTIDE SEQUENCE</scope>
</reference>